<organism evidence="2 3">
    <name type="scientific">Phreatobacter cathodiphilus</name>
    <dbReference type="NCBI Taxonomy" id="1868589"/>
    <lineage>
        <taxon>Bacteria</taxon>
        <taxon>Pseudomonadati</taxon>
        <taxon>Pseudomonadota</taxon>
        <taxon>Alphaproteobacteria</taxon>
        <taxon>Hyphomicrobiales</taxon>
        <taxon>Phreatobacteraceae</taxon>
        <taxon>Phreatobacter</taxon>
    </lineage>
</organism>
<keyword evidence="3" id="KW-1185">Reference proteome</keyword>
<protein>
    <submittedName>
        <fullName evidence="2">Uncharacterized protein</fullName>
    </submittedName>
</protein>
<reference evidence="2 3" key="1">
    <citation type="submission" date="2018-03" db="EMBL/GenBank/DDBJ databases">
        <title>Genome sequencing of Phreatobacter sp.</title>
        <authorList>
            <person name="Kim S.-J."/>
            <person name="Heo J."/>
            <person name="Kwon S.-W."/>
        </authorList>
    </citation>
    <scope>NUCLEOTIDE SEQUENCE [LARGE SCALE GENOMIC DNA]</scope>
    <source>
        <strain evidence="2 3">S-12</strain>
    </source>
</reference>
<feature type="signal peptide" evidence="1">
    <location>
        <begin position="1"/>
        <end position="21"/>
    </location>
</feature>
<proteinExistence type="predicted"/>
<keyword evidence="1" id="KW-0732">Signal</keyword>
<dbReference type="KEGG" id="phr:C6569_21095"/>
<gene>
    <name evidence="2" type="ORF">C6569_21095</name>
</gene>
<evidence type="ECO:0000313" key="3">
    <source>
        <dbReference type="Proteomes" id="UP000237889"/>
    </source>
</evidence>
<evidence type="ECO:0000313" key="2">
    <source>
        <dbReference type="EMBL" id="AVO47338.1"/>
    </source>
</evidence>
<sequence length="309" mass="34291">MIRLLALAALAAPLLSPAALAAPASVRIANESVPTLCAEEDNVDLRLHGSAVRRFRVEALHPAAIGTIVSDITAPDFTDCTITDKADFRFTPRDVVLHEDERIKVLGITFDKFWRPDRVPFTVGSRTEDDFHLVQLYHKEPGKAPYEFLVIYPVDGYWRLKPQPPAHLTDIVYGTSMLVGPIEMMQRPIVNMSAIRFDPATLTFHLSFKLGGSAEVKVAGLDRNRVALDVVFSQPVTGRPFAGLRSMYVTETNADGARVEWRAAGANRWQEAPVMDFRGGEGIEMKLTRAVPSRHNTSAPDYRFMGFAD</sequence>
<dbReference type="RefSeq" id="WP_106750708.1">
    <property type="nucleotide sequence ID" value="NZ_CP027668.1"/>
</dbReference>
<dbReference type="AlphaFoldDB" id="A0A2S0NGR5"/>
<feature type="chain" id="PRO_5015546210" evidence="1">
    <location>
        <begin position="22"/>
        <end position="309"/>
    </location>
</feature>
<dbReference type="Proteomes" id="UP000237889">
    <property type="component" value="Chromosome"/>
</dbReference>
<accession>A0A2S0NGR5</accession>
<dbReference type="EMBL" id="CP027668">
    <property type="protein sequence ID" value="AVO47338.1"/>
    <property type="molecule type" value="Genomic_DNA"/>
</dbReference>
<dbReference type="OrthoDB" id="7929599at2"/>
<name>A0A2S0NGR5_9HYPH</name>
<evidence type="ECO:0000256" key="1">
    <source>
        <dbReference type="SAM" id="SignalP"/>
    </source>
</evidence>